<organism evidence="7 8">
    <name type="scientific">Neomicrococcus aestuarii</name>
    <dbReference type="NCBI Taxonomy" id="556325"/>
    <lineage>
        <taxon>Bacteria</taxon>
        <taxon>Bacillati</taxon>
        <taxon>Actinomycetota</taxon>
        <taxon>Actinomycetes</taxon>
        <taxon>Micrococcales</taxon>
        <taxon>Micrococcaceae</taxon>
        <taxon>Neomicrococcus</taxon>
    </lineage>
</organism>
<accession>A0A1L2ZNG7</accession>
<dbReference type="SUPFAM" id="SSF52467">
    <property type="entry name" value="DHS-like NAD/FAD-binding domain"/>
    <property type="match status" value="1"/>
</dbReference>
<evidence type="ECO:0000256" key="3">
    <source>
        <dbReference type="RuleBase" id="RU362132"/>
    </source>
</evidence>
<dbReference type="EMBL" id="CP018135">
    <property type="protein sequence ID" value="APF40588.1"/>
    <property type="molecule type" value="Genomic_DNA"/>
</dbReference>
<name>A0A1L2ZNG7_9MICC</name>
<gene>
    <name evidence="7" type="ORF">BHE16_05660</name>
</gene>
<dbReference type="GO" id="GO:0050660">
    <property type="term" value="F:flavin adenine dinucleotide binding"/>
    <property type="evidence" value="ECO:0007669"/>
    <property type="project" value="TreeGrafter"/>
</dbReference>
<dbReference type="GO" id="GO:0000287">
    <property type="term" value="F:magnesium ion binding"/>
    <property type="evidence" value="ECO:0007669"/>
    <property type="project" value="InterPro"/>
</dbReference>
<dbReference type="InterPro" id="IPR012001">
    <property type="entry name" value="Thiamin_PyroP_enz_TPP-bd_dom"/>
</dbReference>
<dbReference type="Pfam" id="PF02775">
    <property type="entry name" value="TPP_enzyme_C"/>
    <property type="match status" value="1"/>
</dbReference>
<dbReference type="CDD" id="cd00568">
    <property type="entry name" value="TPP_enzymes"/>
    <property type="match status" value="1"/>
</dbReference>
<dbReference type="Gene3D" id="3.40.50.970">
    <property type="match status" value="2"/>
</dbReference>
<evidence type="ECO:0000256" key="1">
    <source>
        <dbReference type="ARBA" id="ARBA00007812"/>
    </source>
</evidence>
<dbReference type="Proteomes" id="UP000183530">
    <property type="component" value="Chromosome"/>
</dbReference>
<dbReference type="InterPro" id="IPR045229">
    <property type="entry name" value="TPP_enz"/>
</dbReference>
<dbReference type="KEGG" id="nae:BHE16_05660"/>
<keyword evidence="2 3" id="KW-0786">Thiamine pyrophosphate</keyword>
<dbReference type="PANTHER" id="PTHR18968:SF167">
    <property type="entry name" value="ACETOLACTATE SYNTHASE LARGE SUBUNIT ILVB2-RELATED"/>
    <property type="match status" value="1"/>
</dbReference>
<comment type="similarity">
    <text evidence="1 3">Belongs to the TPP enzyme family.</text>
</comment>
<dbReference type="GO" id="GO:0030976">
    <property type="term" value="F:thiamine pyrophosphate binding"/>
    <property type="evidence" value="ECO:0007669"/>
    <property type="project" value="InterPro"/>
</dbReference>
<dbReference type="PANTHER" id="PTHR18968">
    <property type="entry name" value="THIAMINE PYROPHOSPHATE ENZYMES"/>
    <property type="match status" value="1"/>
</dbReference>
<evidence type="ECO:0000256" key="2">
    <source>
        <dbReference type="ARBA" id="ARBA00023052"/>
    </source>
</evidence>
<feature type="domain" description="Thiamine pyrophosphate enzyme TPP-binding" evidence="5">
    <location>
        <begin position="417"/>
        <end position="568"/>
    </location>
</feature>
<dbReference type="Pfam" id="PF02776">
    <property type="entry name" value="TPP_enzyme_N"/>
    <property type="match status" value="1"/>
</dbReference>
<dbReference type="InterPro" id="IPR012000">
    <property type="entry name" value="Thiamin_PyroP_enz_cen_dom"/>
</dbReference>
<evidence type="ECO:0000313" key="7">
    <source>
        <dbReference type="EMBL" id="APF40588.1"/>
    </source>
</evidence>
<reference evidence="7 8" key="1">
    <citation type="submission" date="2016-11" db="EMBL/GenBank/DDBJ databases">
        <title>Genome sequencing of Zhihengliuella aestuarii B18 antagonistic to Plasmodiophora brassicae.</title>
        <authorList>
            <person name="Luo Y."/>
        </authorList>
    </citation>
    <scope>NUCLEOTIDE SEQUENCE [LARGE SCALE GENOMIC DNA]</scope>
    <source>
        <strain evidence="7 8">B18</strain>
    </source>
</reference>
<keyword evidence="8" id="KW-1185">Reference proteome</keyword>
<evidence type="ECO:0000313" key="8">
    <source>
        <dbReference type="Proteomes" id="UP000183530"/>
    </source>
</evidence>
<dbReference type="Gene3D" id="3.40.50.1220">
    <property type="entry name" value="TPP-binding domain"/>
    <property type="match status" value="1"/>
</dbReference>
<feature type="domain" description="Thiamine pyrophosphate enzyme N-terminal TPP-binding" evidence="6">
    <location>
        <begin position="13"/>
        <end position="131"/>
    </location>
</feature>
<dbReference type="GO" id="GO:0005948">
    <property type="term" value="C:acetolactate synthase complex"/>
    <property type="evidence" value="ECO:0007669"/>
    <property type="project" value="TreeGrafter"/>
</dbReference>
<dbReference type="CDD" id="cd07035">
    <property type="entry name" value="TPP_PYR_POX_like"/>
    <property type="match status" value="1"/>
</dbReference>
<dbReference type="InterPro" id="IPR029035">
    <property type="entry name" value="DHS-like_NAD/FAD-binding_dom"/>
</dbReference>
<dbReference type="InterPro" id="IPR011766">
    <property type="entry name" value="TPP_enzyme_TPP-bd"/>
</dbReference>
<dbReference type="Pfam" id="PF00205">
    <property type="entry name" value="TPP_enzyme_M"/>
    <property type="match status" value="1"/>
</dbReference>
<feature type="domain" description="Thiamine pyrophosphate enzyme central" evidence="4">
    <location>
        <begin position="203"/>
        <end position="334"/>
    </location>
</feature>
<evidence type="ECO:0000259" key="6">
    <source>
        <dbReference type="Pfam" id="PF02776"/>
    </source>
</evidence>
<dbReference type="GO" id="GO:0009099">
    <property type="term" value="P:L-valine biosynthetic process"/>
    <property type="evidence" value="ECO:0007669"/>
    <property type="project" value="TreeGrafter"/>
</dbReference>
<dbReference type="GO" id="GO:0009097">
    <property type="term" value="P:isoleucine biosynthetic process"/>
    <property type="evidence" value="ECO:0007669"/>
    <property type="project" value="TreeGrafter"/>
</dbReference>
<dbReference type="OrthoDB" id="4494979at2"/>
<proteinExistence type="inferred from homology"/>
<dbReference type="RefSeq" id="WP_071894067.1">
    <property type="nucleotide sequence ID" value="NZ_CP018135.1"/>
</dbReference>
<dbReference type="STRING" id="556325.BHE16_05660"/>
<sequence>MTTVTDTSVARRNGGDLVVETLEALGAKTVFGIPGQHALGLFDALSRSDLHFVSSRVENNAAFAADGYSRATGEVGVLFLSTGPGALTSLAGLQEAYATSVPMVVVASQIPLSGLGARRKGMLHQLDDQKASAANVTKSQRTVHHASGIPSAIQDAWADAITVPQGPVWIEVPQDVLLAEVFVPPVDDALAEAYEHPPRLELVDEAVRWLSEAKRPAIVAGGGVRRAGGKDALLAVAEKLDAPVICTPGGNGAFPWEHPLSLQAWIEDRYTTEVLEEADVLIVVGSSLGEVSSNYFTLAPRGRLIQIDAEPRVLESNVPALGIRADAKVALEYLSDALTNAGQDATSGESVITRDWASLFGAETGNVTPAEAVKRVLAKVTARFDAQDLAKERQFMADIRAAVPDNMHTFWDMTIAAYWAWNCWDARSGEFHSAQGAGGLGFGFPSAIGGAMGLAVYENRDADGDDTPQRVLAVAGDGSSMYSISELATAKQHNVPVTWLIVDDGGYGILREYMEGAFGKATATELARPDFVALAESFGVLAQKVAPENVGQALTEAFAGEGPNVVVVETLLKMFAPTHLDELAEMESGNA</sequence>
<dbReference type="SUPFAM" id="SSF52518">
    <property type="entry name" value="Thiamin diphosphate-binding fold (THDP-binding)"/>
    <property type="match status" value="2"/>
</dbReference>
<evidence type="ECO:0000259" key="5">
    <source>
        <dbReference type="Pfam" id="PF02775"/>
    </source>
</evidence>
<evidence type="ECO:0000259" key="4">
    <source>
        <dbReference type="Pfam" id="PF00205"/>
    </source>
</evidence>
<dbReference type="GO" id="GO:0003984">
    <property type="term" value="F:acetolactate synthase activity"/>
    <property type="evidence" value="ECO:0007669"/>
    <property type="project" value="TreeGrafter"/>
</dbReference>
<dbReference type="InterPro" id="IPR029061">
    <property type="entry name" value="THDP-binding"/>
</dbReference>
<protein>
    <submittedName>
        <fullName evidence="7">Acetolactate synthase</fullName>
    </submittedName>
</protein>
<dbReference type="AlphaFoldDB" id="A0A1L2ZNG7"/>